<dbReference type="PANTHER" id="PTHR20857">
    <property type="entry name" value="THIAMINE-PHOSPHATE PYROPHOSPHORYLASE"/>
    <property type="match status" value="1"/>
</dbReference>
<keyword evidence="7" id="KW-0784">Thiamine biosynthesis</keyword>
<evidence type="ECO:0000256" key="2">
    <source>
        <dbReference type="ARBA" id="ARBA00005165"/>
    </source>
</evidence>
<comment type="catalytic activity">
    <reaction evidence="10">
        <text>2-[(2R,5Z)-2-carboxy-4-methylthiazol-5(2H)-ylidene]ethyl phosphate + 4-amino-2-methyl-5-(diphosphooxymethyl)pyrimidine + 2 H(+) = thiamine phosphate + CO2 + diphosphate</text>
        <dbReference type="Rhea" id="RHEA:47844"/>
        <dbReference type="ChEBI" id="CHEBI:15378"/>
        <dbReference type="ChEBI" id="CHEBI:16526"/>
        <dbReference type="ChEBI" id="CHEBI:33019"/>
        <dbReference type="ChEBI" id="CHEBI:37575"/>
        <dbReference type="ChEBI" id="CHEBI:57841"/>
        <dbReference type="ChEBI" id="CHEBI:62899"/>
        <dbReference type="EC" id="2.5.1.3"/>
    </reaction>
</comment>
<dbReference type="Gene3D" id="3.20.20.70">
    <property type="entry name" value="Aldolase class I"/>
    <property type="match status" value="1"/>
</dbReference>
<evidence type="ECO:0000256" key="4">
    <source>
        <dbReference type="ARBA" id="ARBA00022679"/>
    </source>
</evidence>
<evidence type="ECO:0000256" key="3">
    <source>
        <dbReference type="ARBA" id="ARBA00012830"/>
    </source>
</evidence>
<evidence type="ECO:0000313" key="12">
    <source>
        <dbReference type="EMBL" id="OQR83603.1"/>
    </source>
</evidence>
<dbReference type="PANTHER" id="PTHR20857:SF15">
    <property type="entry name" value="THIAMINE-PHOSPHATE SYNTHASE"/>
    <property type="match status" value="1"/>
</dbReference>
<dbReference type="GO" id="GO:0005737">
    <property type="term" value="C:cytoplasm"/>
    <property type="evidence" value="ECO:0007669"/>
    <property type="project" value="TreeGrafter"/>
</dbReference>
<keyword evidence="4" id="KW-0808">Transferase</keyword>
<dbReference type="GO" id="GO:0046872">
    <property type="term" value="F:metal ion binding"/>
    <property type="evidence" value="ECO:0007669"/>
    <property type="project" value="UniProtKB-KW"/>
</dbReference>
<dbReference type="GO" id="GO:0004789">
    <property type="term" value="F:thiamine-phosphate diphosphorylase activity"/>
    <property type="evidence" value="ECO:0007669"/>
    <property type="project" value="UniProtKB-EC"/>
</dbReference>
<gene>
    <name evidence="12" type="ORF">ACHHYP_14499</name>
</gene>
<evidence type="ECO:0000256" key="7">
    <source>
        <dbReference type="ARBA" id="ARBA00022977"/>
    </source>
</evidence>
<evidence type="ECO:0000256" key="6">
    <source>
        <dbReference type="ARBA" id="ARBA00022842"/>
    </source>
</evidence>
<comment type="catalytic activity">
    <reaction evidence="8">
        <text>4-methyl-5-(2-phosphooxyethyl)-thiazole + 4-amino-2-methyl-5-(diphosphooxymethyl)pyrimidine + H(+) = thiamine phosphate + diphosphate</text>
        <dbReference type="Rhea" id="RHEA:22328"/>
        <dbReference type="ChEBI" id="CHEBI:15378"/>
        <dbReference type="ChEBI" id="CHEBI:33019"/>
        <dbReference type="ChEBI" id="CHEBI:37575"/>
        <dbReference type="ChEBI" id="CHEBI:57841"/>
        <dbReference type="ChEBI" id="CHEBI:58296"/>
        <dbReference type="EC" id="2.5.1.3"/>
    </reaction>
</comment>
<dbReference type="InterPro" id="IPR034291">
    <property type="entry name" value="TMP_synthase"/>
</dbReference>
<dbReference type="Pfam" id="PF02581">
    <property type="entry name" value="TMP-TENI"/>
    <property type="match status" value="1"/>
</dbReference>
<dbReference type="OrthoDB" id="10028886at2759"/>
<dbReference type="AlphaFoldDB" id="A0A1V9YCX9"/>
<name>A0A1V9YCX9_ACHHY</name>
<evidence type="ECO:0000256" key="10">
    <source>
        <dbReference type="ARBA" id="ARBA00047883"/>
    </source>
</evidence>
<evidence type="ECO:0000259" key="11">
    <source>
        <dbReference type="Pfam" id="PF02581"/>
    </source>
</evidence>
<sequence>MLASATRQTLARRPWLYFVTPSVSSTDALLPLVRQAIAGGANIIQLRNKTLPPTSPELRLMATAVRDLARANHVPFIVNDHVDLALDIGADGAHIGQEDTSIAAAKELLAAARASDFILGVTVRDAVQATAACHAGASYLGVGPVFSSSTKAHANNGETINVSGLGAVVAAANAFDVPVVAIGGIDVSRVAPCMAAGASGVAVVAAISSAPDATAAASALWAQVARS</sequence>
<dbReference type="STRING" id="1202772.A0A1V9YCX9"/>
<evidence type="ECO:0000256" key="8">
    <source>
        <dbReference type="ARBA" id="ARBA00047334"/>
    </source>
</evidence>
<dbReference type="EMBL" id="JNBR01002133">
    <property type="protein sequence ID" value="OQR83603.1"/>
    <property type="molecule type" value="Genomic_DNA"/>
</dbReference>
<dbReference type="CDD" id="cd00564">
    <property type="entry name" value="TMP_TenI"/>
    <property type="match status" value="1"/>
</dbReference>
<dbReference type="GO" id="GO:0009228">
    <property type="term" value="P:thiamine biosynthetic process"/>
    <property type="evidence" value="ECO:0007669"/>
    <property type="project" value="UniProtKB-KW"/>
</dbReference>
<proteinExistence type="inferred from homology"/>
<dbReference type="EC" id="2.5.1.3" evidence="3"/>
<feature type="domain" description="Thiamine phosphate synthase/TenI" evidence="11">
    <location>
        <begin position="16"/>
        <end position="207"/>
    </location>
</feature>
<comment type="catalytic activity">
    <reaction evidence="9">
        <text>2-(2-carboxy-4-methylthiazol-5-yl)ethyl phosphate + 4-amino-2-methyl-5-(diphosphooxymethyl)pyrimidine + 2 H(+) = thiamine phosphate + CO2 + diphosphate</text>
        <dbReference type="Rhea" id="RHEA:47848"/>
        <dbReference type="ChEBI" id="CHEBI:15378"/>
        <dbReference type="ChEBI" id="CHEBI:16526"/>
        <dbReference type="ChEBI" id="CHEBI:33019"/>
        <dbReference type="ChEBI" id="CHEBI:37575"/>
        <dbReference type="ChEBI" id="CHEBI:57841"/>
        <dbReference type="ChEBI" id="CHEBI:62890"/>
        <dbReference type="EC" id="2.5.1.3"/>
    </reaction>
</comment>
<dbReference type="GO" id="GO:0009229">
    <property type="term" value="P:thiamine diphosphate biosynthetic process"/>
    <property type="evidence" value="ECO:0007669"/>
    <property type="project" value="UniProtKB-UniPathway"/>
</dbReference>
<evidence type="ECO:0000256" key="5">
    <source>
        <dbReference type="ARBA" id="ARBA00022723"/>
    </source>
</evidence>
<dbReference type="InterPro" id="IPR036206">
    <property type="entry name" value="ThiamineP_synth_sf"/>
</dbReference>
<comment type="cofactor">
    <cofactor evidence="1">
        <name>Mg(2+)</name>
        <dbReference type="ChEBI" id="CHEBI:18420"/>
    </cofactor>
</comment>
<comment type="pathway">
    <text evidence="2">Cofactor biosynthesis; thiamine diphosphate biosynthesis; thiamine phosphate from 4-amino-2-methyl-5-diphosphomethylpyrimidine and 4-methyl-5-(2-phosphoethyl)-thiazole: step 1/1.</text>
</comment>
<protein>
    <recommendedName>
        <fullName evidence="3">thiamine phosphate synthase</fullName>
        <ecNumber evidence="3">2.5.1.3</ecNumber>
    </recommendedName>
</protein>
<dbReference type="HAMAP" id="MF_00097">
    <property type="entry name" value="TMP_synthase"/>
    <property type="match status" value="1"/>
</dbReference>
<dbReference type="SUPFAM" id="SSF51391">
    <property type="entry name" value="Thiamin phosphate synthase"/>
    <property type="match status" value="1"/>
</dbReference>
<comment type="caution">
    <text evidence="12">The sequence shown here is derived from an EMBL/GenBank/DDBJ whole genome shotgun (WGS) entry which is preliminary data.</text>
</comment>
<reference evidence="12 13" key="1">
    <citation type="journal article" date="2014" name="Genome Biol. Evol.">
        <title>The secreted proteins of Achlya hypogyna and Thraustotheca clavata identify the ancestral oomycete secretome and reveal gene acquisitions by horizontal gene transfer.</title>
        <authorList>
            <person name="Misner I."/>
            <person name="Blouin N."/>
            <person name="Leonard G."/>
            <person name="Richards T.A."/>
            <person name="Lane C.E."/>
        </authorList>
    </citation>
    <scope>NUCLEOTIDE SEQUENCE [LARGE SCALE GENOMIC DNA]</scope>
    <source>
        <strain evidence="12 13">ATCC 48635</strain>
    </source>
</reference>
<keyword evidence="5" id="KW-0479">Metal-binding</keyword>
<dbReference type="Proteomes" id="UP000243579">
    <property type="component" value="Unassembled WGS sequence"/>
</dbReference>
<keyword evidence="13" id="KW-1185">Reference proteome</keyword>
<accession>A0A1V9YCX9</accession>
<keyword evidence="6" id="KW-0460">Magnesium</keyword>
<organism evidence="12 13">
    <name type="scientific">Achlya hypogyna</name>
    <name type="common">Oomycete</name>
    <name type="synonym">Protoachlya hypogyna</name>
    <dbReference type="NCBI Taxonomy" id="1202772"/>
    <lineage>
        <taxon>Eukaryota</taxon>
        <taxon>Sar</taxon>
        <taxon>Stramenopiles</taxon>
        <taxon>Oomycota</taxon>
        <taxon>Saprolegniomycetes</taxon>
        <taxon>Saprolegniales</taxon>
        <taxon>Achlyaceae</taxon>
        <taxon>Achlya</taxon>
    </lineage>
</organism>
<evidence type="ECO:0000313" key="13">
    <source>
        <dbReference type="Proteomes" id="UP000243579"/>
    </source>
</evidence>
<evidence type="ECO:0000256" key="9">
    <source>
        <dbReference type="ARBA" id="ARBA00047851"/>
    </source>
</evidence>
<dbReference type="NCBIfam" id="TIGR00693">
    <property type="entry name" value="thiE"/>
    <property type="match status" value="1"/>
</dbReference>
<dbReference type="InterPro" id="IPR013785">
    <property type="entry name" value="Aldolase_TIM"/>
</dbReference>
<dbReference type="InterPro" id="IPR022998">
    <property type="entry name" value="ThiamineP_synth_TenI"/>
</dbReference>
<evidence type="ECO:0000256" key="1">
    <source>
        <dbReference type="ARBA" id="ARBA00001946"/>
    </source>
</evidence>
<dbReference type="UniPathway" id="UPA00060">
    <property type="reaction ID" value="UER00141"/>
</dbReference>